<feature type="domain" description="GED" evidence="9">
    <location>
        <begin position="2287"/>
        <end position="2378"/>
    </location>
</feature>
<keyword evidence="5" id="KW-0647">Proteasome</keyword>
<dbReference type="Gene3D" id="1.20.120.1240">
    <property type="entry name" value="Dynamin, middle domain"/>
    <property type="match status" value="1"/>
</dbReference>
<dbReference type="InterPro" id="IPR027417">
    <property type="entry name" value="P-loop_NTPase"/>
</dbReference>
<dbReference type="SUPFAM" id="SSF48371">
    <property type="entry name" value="ARM repeat"/>
    <property type="match status" value="3"/>
</dbReference>
<dbReference type="InterPro" id="IPR045063">
    <property type="entry name" value="Dynamin_N"/>
</dbReference>
<evidence type="ECO:0000256" key="3">
    <source>
        <dbReference type="ARBA" id="ARBA00022737"/>
    </source>
</evidence>
<evidence type="ECO:0000256" key="2">
    <source>
        <dbReference type="ARBA" id="ARBA00022490"/>
    </source>
</evidence>
<keyword evidence="4 7" id="KW-0547">Nucleotide-binding</keyword>
<dbReference type="SMART" id="SM00053">
    <property type="entry name" value="DYNc"/>
    <property type="match status" value="1"/>
</dbReference>
<dbReference type="GO" id="GO:0005525">
    <property type="term" value="F:GTP binding"/>
    <property type="evidence" value="ECO:0007669"/>
    <property type="project" value="UniProtKB-KW"/>
</dbReference>
<evidence type="ECO:0000256" key="8">
    <source>
        <dbReference type="SAM" id="MobiDB-lite"/>
    </source>
</evidence>
<dbReference type="CDD" id="cd08771">
    <property type="entry name" value="DLP_1"/>
    <property type="match status" value="1"/>
</dbReference>
<dbReference type="EMBL" id="GL883021">
    <property type="protein sequence ID" value="EGG17121.1"/>
    <property type="molecule type" value="Genomic_DNA"/>
</dbReference>
<dbReference type="InterPro" id="IPR024372">
    <property type="entry name" value="Ecm29_N"/>
</dbReference>
<dbReference type="InterPro" id="IPR003130">
    <property type="entry name" value="GED"/>
</dbReference>
<dbReference type="PANTHER" id="PTHR23346">
    <property type="entry name" value="TRANSLATIONAL ACTIVATOR GCN1-RELATED"/>
    <property type="match status" value="1"/>
</dbReference>
<evidence type="ECO:0000259" key="10">
    <source>
        <dbReference type="PROSITE" id="PS51718"/>
    </source>
</evidence>
<evidence type="ECO:0000313" key="11">
    <source>
        <dbReference type="EMBL" id="EGG17121.1"/>
    </source>
</evidence>
<dbReference type="PROSITE" id="PS00410">
    <property type="entry name" value="G_DYNAMIN_1"/>
    <property type="match status" value="1"/>
</dbReference>
<feature type="domain" description="Dynamin-type G" evidence="10">
    <location>
        <begin position="1734"/>
        <end position="2002"/>
    </location>
</feature>
<protein>
    <submittedName>
        <fullName evidence="11">Dynamin B</fullName>
    </submittedName>
</protein>
<comment type="similarity">
    <text evidence="7">Belongs to the TRAFAC class dynamin-like GTPase superfamily. Dynamin/Fzo/YdjA family.</text>
</comment>
<dbReference type="InterPro" id="IPR022812">
    <property type="entry name" value="Dynamin"/>
</dbReference>
<gene>
    <name evidence="11" type="ORF">DFA_08103</name>
</gene>
<dbReference type="InterPro" id="IPR030381">
    <property type="entry name" value="G_DYNAMIN_dom"/>
</dbReference>
<dbReference type="GO" id="GO:0003924">
    <property type="term" value="F:GTPase activity"/>
    <property type="evidence" value="ECO:0007669"/>
    <property type="project" value="InterPro"/>
</dbReference>
<dbReference type="GO" id="GO:0000502">
    <property type="term" value="C:proteasome complex"/>
    <property type="evidence" value="ECO:0007669"/>
    <property type="project" value="UniProtKB-KW"/>
</dbReference>
<dbReference type="InterPro" id="IPR001401">
    <property type="entry name" value="Dynamin_GTPase"/>
</dbReference>
<evidence type="ECO:0000256" key="6">
    <source>
        <dbReference type="ARBA" id="ARBA00023134"/>
    </source>
</evidence>
<dbReference type="Pfam" id="PF23731">
    <property type="entry name" value="ARM_ECM29_C"/>
    <property type="match status" value="1"/>
</dbReference>
<name>F4Q562_CACFS</name>
<dbReference type="Pfam" id="PF01031">
    <property type="entry name" value="Dynamin_M"/>
    <property type="match status" value="1"/>
</dbReference>
<sequence length="2381" mass="268764">MSIEEMNSNNNNTVIVKELDNILFKFALTDNGAPFNRFLDSNLCLVIEKLNNDDASVKKKVLEVLSNVNKRTMFAPDLEYPLDALIELYHRPTSSLLVKNFAIVYVEKAFNTLAKEKRSTYLTSIITNISQLPSQHQDIFCHIILNIIMVLNLNNLIDSEKDKQYPWRSNEKDYKVVLAFMLDLLLVPTNVGLKNEEGAVVVPPGHNLASLQRVMGKNLDKYDFKALNDRKMATLQFCACGLLPDTDVLVPVIVATCDAFQDVNKRAEDIIKRLPKINWESEPLVTKLYSIFTGDTTSGRLAASNQLREKILIVFCKSVLAANNFPATLQIIFEAVYGTQSTVKVKNAAMSFVQWVFRHAQDKYIEQTGAVILSGLLKLIDSMDGSSSKEETELKAYAYTSLGLLCKRNKKLFNSDLTLVMKLMSKVAKEESIVSSAIQDCLVMLREAFIDIKDAALAENLIRVLLTFIYNGEYLIRLIVLQWAQHCFPFKNIQSRYFSLVMVGDIRPDIREEARRGLEPYKHNGNMLQPCSEADDEEYPNFEHLLEYITAWANKTTEQKYINSIRPDLIREELVAKIIAIASEQQPAKERDDMLNGYITKVNGTKDVVEILALLGIYSPLPIASEETKKKMIKTLMNMVDGASTERSIQEAALVALSWISIGEKMTGDKRQELLDCLFKQVNNKNEELQFSIGEALGILVGHQFLSPLPIYPFSPFSIEEINSSLSKEKQYIGEQESSSQRMVLDNIDQTTDNSSAEEEVTKLFKRIVTSYFSDRQSPITRCSAGIWMLCLLKSFGRLDFIQGLLAEIQNGFCSLLADNNELTQDIASRGITLVYESSTDPAFKEFLVSNLGKTLAGKPTQKAPGSSELLPEGSVTKTGQVSTYKELSNLSTDLGKPDMIYKFMNLSAHHQIWNSRKGASFAIVSLAGKAREEMAPLIPHLVPKIYRYLYDPSPKIAASMQSIMSAIIDQKDIFPKYFVPIIKELLAGMGTSAWRVREASCAAVPDAISHASIEDLEPFIEELFYMNFRTLDDIKETVRKAAETSVRSLGSVTARFVDPGSTVSRAKAQHILGVVIPLLLTKGITNDSAEVKQFSLQLLLKISNSAKDQLSKYVPDMVQALLESLSSLEPAMLNYATMHAESLNLKQEEIENLRVDMSKRSVVSEVLECWYSDTSWCGQVIANLFQSRIIQIEVEPAQVQKLIKTMLPSIMDRSPVTRRQFIQTLCICIKKSNNATIKQTIQHVMDLPQLQQTQNVEENTILEVVGLFFRELYKIASSEIQPFNKDLIPFLYFQKSHPKKEVSDLYKQIWDDNSIGSIRLYTDEIVKIISINLTGSAWALKQQAALCLSNLTEDIRNMMENHLPVVLSLLLQGLKGKTYPGKDSLLGSMSTISSVCAKSIKELGSGGQQVGSSSLPVPSAKEMLLAMLQECKKIDMDYKRKALVNLASMLRSFEDIDIYQQVRETVYQLVFEKEKKENASALDDEMDLDDPKQKALLLLVRTNAFAVIGEAYSSASIDTKKANIEIGNRLMEKLVYHIWNEQISILTSMKLYVHAVFTNTDLSNLIDNKEQWMINILKPLFECIETSKYAVVKQNSLNLIEQLLIDAKQHISNGQLQSIKSILLQNKDRDNTLTLQFEKLLKQFCNNNKDYSTTTTVQSSQYQPTINNKSYYSTSSLSTLLSIKKHESSISKRLYSSNNMKPIVADNNFETVGYSLLPVVNKLQEITSLIGTEIKLPQIVVVGSQSSGKSSVLENLVGRDFLPRGSGLVTRRPLVLQLNRIEPGHAEWGEFGHTGDSKFNFDEIKKEIEIETNRVAGGNKSISSEPIILKIYSPNVIPLTLVDTPGITRIPIGDQPTNIEEKIRDMVVDYISNPNSIILAISAANQDIVTSDALKLAKEVDPTGKRTIGVLTKLDLMDKGVDAMDILIGSVVPLKLGFVGIVNRSQQDINMKKQIGQAIQDESAWFQSHPIYNRIANQSGSLFLGQRCNKILTKHIRESMPGVKNQIRALIKKYEEELERYGDPIPERASEKSRLLIDILNKFALQFRSDLEGVNDEQLTNHVNGGARIRYIFSQAFKNVKERPFEWLTDQQLRVALRNSSGIRPTMFIPQKTFDSLTRIQIDKLKDPALQCADTVLDELLRICTQVDSQVFNRFPLLRERIVEVANNVLRKLLSPTNKMISDMVEAECSYINTSHPVYMSELNRLLHSNTQPNNNYEIEMQKQREKEQQSQSQQGGGGIFGMIFGRGGKESQQPQQQQKQNNKTSQSNILYGMDESYTDDERKQIHLLKRLLHSYYDIAQFNVQENVIKIITHFLVDRSKDVLQRELATVLYDEALVEHLLRENENVVARRKECIYKLEVLKKAKKSLSVTEMNSFMNL</sequence>
<reference evidence="12" key="1">
    <citation type="journal article" date="2011" name="Genome Res.">
        <title>Phylogeny-wide analysis of social amoeba genomes highlights ancient origins for complex intercellular communication.</title>
        <authorList>
            <person name="Heidel A.J."/>
            <person name="Lawal H.M."/>
            <person name="Felder M."/>
            <person name="Schilde C."/>
            <person name="Helps N.R."/>
            <person name="Tunggal B."/>
            <person name="Rivero F."/>
            <person name="John U."/>
            <person name="Schleicher M."/>
            <person name="Eichinger L."/>
            <person name="Platzer M."/>
            <person name="Noegel A.A."/>
            <person name="Schaap P."/>
            <person name="Gloeckner G."/>
        </authorList>
    </citation>
    <scope>NUCLEOTIDE SEQUENCE [LARGE SCALE GENOMIC DNA]</scope>
    <source>
        <strain evidence="12">SH3</strain>
    </source>
</reference>
<dbReference type="Pfam" id="PF13001">
    <property type="entry name" value="ECM29_N"/>
    <property type="match status" value="1"/>
</dbReference>
<accession>F4Q562</accession>
<organism evidence="11 12">
    <name type="scientific">Cavenderia fasciculata</name>
    <name type="common">Slime mold</name>
    <name type="synonym">Dictyostelium fasciculatum</name>
    <dbReference type="NCBI Taxonomy" id="261658"/>
    <lineage>
        <taxon>Eukaryota</taxon>
        <taxon>Amoebozoa</taxon>
        <taxon>Evosea</taxon>
        <taxon>Eumycetozoa</taxon>
        <taxon>Dictyostelia</taxon>
        <taxon>Acytosteliales</taxon>
        <taxon>Cavenderiaceae</taxon>
        <taxon>Cavenderia</taxon>
    </lineage>
</organism>
<evidence type="ECO:0000256" key="4">
    <source>
        <dbReference type="ARBA" id="ARBA00022741"/>
    </source>
</evidence>
<dbReference type="Gene3D" id="1.25.10.10">
    <property type="entry name" value="Leucine-rich Repeat Variant"/>
    <property type="match status" value="2"/>
</dbReference>
<evidence type="ECO:0000259" key="9">
    <source>
        <dbReference type="PROSITE" id="PS51388"/>
    </source>
</evidence>
<feature type="region of interest" description="Disordered" evidence="8">
    <location>
        <begin position="2250"/>
        <end position="2270"/>
    </location>
</feature>
<dbReference type="InterPro" id="IPR055443">
    <property type="entry name" value="HEAT_ECM29"/>
</dbReference>
<dbReference type="GO" id="GO:0005634">
    <property type="term" value="C:nucleus"/>
    <property type="evidence" value="ECO:0007669"/>
    <property type="project" value="TreeGrafter"/>
</dbReference>
<dbReference type="PROSITE" id="PS51388">
    <property type="entry name" value="GED"/>
    <property type="match status" value="1"/>
</dbReference>
<dbReference type="InterPro" id="IPR000375">
    <property type="entry name" value="Dynamin_stalk"/>
</dbReference>
<evidence type="ECO:0000256" key="7">
    <source>
        <dbReference type="RuleBase" id="RU003932"/>
    </source>
</evidence>
<dbReference type="SMART" id="SM00302">
    <property type="entry name" value="GED"/>
    <property type="match status" value="1"/>
</dbReference>
<dbReference type="InterPro" id="IPR020850">
    <property type="entry name" value="GED_dom"/>
</dbReference>
<dbReference type="PRINTS" id="PR00195">
    <property type="entry name" value="DYNAMIN"/>
</dbReference>
<dbReference type="InterPro" id="IPR016024">
    <property type="entry name" value="ARM-type_fold"/>
</dbReference>
<dbReference type="OMA" id="CRIKDIE"/>
<evidence type="ECO:0000256" key="1">
    <source>
        <dbReference type="ARBA" id="ARBA00004496"/>
    </source>
</evidence>
<evidence type="ECO:0000313" key="12">
    <source>
        <dbReference type="Proteomes" id="UP000007797"/>
    </source>
</evidence>
<dbReference type="PANTHER" id="PTHR23346:SF19">
    <property type="entry name" value="PROTEASOME ADAPTER AND SCAFFOLD PROTEIN ECM29"/>
    <property type="match status" value="1"/>
</dbReference>
<keyword evidence="3" id="KW-0677">Repeat</keyword>
<dbReference type="GO" id="GO:0036503">
    <property type="term" value="P:ERAD pathway"/>
    <property type="evidence" value="ECO:0007669"/>
    <property type="project" value="TreeGrafter"/>
</dbReference>
<keyword evidence="12" id="KW-1185">Reference proteome</keyword>
<dbReference type="Proteomes" id="UP000007797">
    <property type="component" value="Unassembled WGS sequence"/>
</dbReference>
<dbReference type="GO" id="GO:0043248">
    <property type="term" value="P:proteasome assembly"/>
    <property type="evidence" value="ECO:0007669"/>
    <property type="project" value="InterPro"/>
</dbReference>
<evidence type="ECO:0000256" key="5">
    <source>
        <dbReference type="ARBA" id="ARBA00022942"/>
    </source>
</evidence>
<dbReference type="Pfam" id="PF02212">
    <property type="entry name" value="GED"/>
    <property type="match status" value="1"/>
</dbReference>
<feature type="compositionally biased region" description="Low complexity" evidence="8">
    <location>
        <begin position="2252"/>
        <end position="2270"/>
    </location>
</feature>
<keyword evidence="2" id="KW-0963">Cytoplasm</keyword>
<proteinExistence type="inferred from homology"/>
<dbReference type="STRING" id="1054147.F4Q562"/>
<dbReference type="InterPro" id="IPR019762">
    <property type="entry name" value="Dynamin_GTPase_CS"/>
</dbReference>
<dbReference type="GO" id="GO:0060090">
    <property type="term" value="F:molecular adaptor activity"/>
    <property type="evidence" value="ECO:0007669"/>
    <property type="project" value="InterPro"/>
</dbReference>
<dbReference type="FunFam" id="3.40.50.300:FF:001027">
    <property type="entry name" value="dynamin-related protein 3A"/>
    <property type="match status" value="1"/>
</dbReference>
<dbReference type="PROSITE" id="PS51718">
    <property type="entry name" value="G_DYNAMIN_2"/>
    <property type="match status" value="1"/>
</dbReference>
<comment type="subcellular location">
    <subcellularLocation>
        <location evidence="1">Cytoplasm</location>
    </subcellularLocation>
</comment>
<dbReference type="InterPro" id="IPR011989">
    <property type="entry name" value="ARM-like"/>
</dbReference>
<dbReference type="OrthoDB" id="16066at2759"/>
<dbReference type="Pfam" id="PF00350">
    <property type="entry name" value="Dynamin_N"/>
    <property type="match status" value="1"/>
</dbReference>
<dbReference type="Pfam" id="PF24492">
    <property type="entry name" value="HEAT_ECM29"/>
    <property type="match status" value="1"/>
</dbReference>
<dbReference type="Gene3D" id="3.40.50.300">
    <property type="entry name" value="P-loop containing nucleotide triphosphate hydrolases"/>
    <property type="match status" value="1"/>
</dbReference>
<dbReference type="GO" id="GO:0005737">
    <property type="term" value="C:cytoplasm"/>
    <property type="evidence" value="ECO:0007669"/>
    <property type="project" value="UniProtKB-SubCell"/>
</dbReference>
<dbReference type="RefSeq" id="XP_004355605.1">
    <property type="nucleotide sequence ID" value="XM_004355552.1"/>
</dbReference>
<dbReference type="GeneID" id="14869705"/>
<keyword evidence="6 7" id="KW-0342">GTP-binding</keyword>
<dbReference type="SUPFAM" id="SSF52540">
    <property type="entry name" value="P-loop containing nucleoside triphosphate hydrolases"/>
    <property type="match status" value="1"/>
</dbReference>
<dbReference type="KEGG" id="dfa:DFA_08103"/>